<proteinExistence type="predicted"/>
<sequence>MGFGHAAKGSWCWIEARRSPFSVPELPAPSLACDVTAPGQFGIHPNRFRGGGCPFWIPPESVLTLPLLVASLAVAL</sequence>
<name>A0ABU6QUG7_9FABA</name>
<gene>
    <name evidence="1" type="ORF">PIB30_087137</name>
</gene>
<dbReference type="EMBL" id="JASCZI010001522">
    <property type="protein sequence ID" value="MED6115116.1"/>
    <property type="molecule type" value="Genomic_DNA"/>
</dbReference>
<protein>
    <submittedName>
        <fullName evidence="1">Uncharacterized protein</fullName>
    </submittedName>
</protein>
<dbReference type="Proteomes" id="UP001341840">
    <property type="component" value="Unassembled WGS sequence"/>
</dbReference>
<accession>A0ABU6QUG7</accession>
<organism evidence="1 2">
    <name type="scientific">Stylosanthes scabra</name>
    <dbReference type="NCBI Taxonomy" id="79078"/>
    <lineage>
        <taxon>Eukaryota</taxon>
        <taxon>Viridiplantae</taxon>
        <taxon>Streptophyta</taxon>
        <taxon>Embryophyta</taxon>
        <taxon>Tracheophyta</taxon>
        <taxon>Spermatophyta</taxon>
        <taxon>Magnoliopsida</taxon>
        <taxon>eudicotyledons</taxon>
        <taxon>Gunneridae</taxon>
        <taxon>Pentapetalae</taxon>
        <taxon>rosids</taxon>
        <taxon>fabids</taxon>
        <taxon>Fabales</taxon>
        <taxon>Fabaceae</taxon>
        <taxon>Papilionoideae</taxon>
        <taxon>50 kb inversion clade</taxon>
        <taxon>dalbergioids sensu lato</taxon>
        <taxon>Dalbergieae</taxon>
        <taxon>Pterocarpus clade</taxon>
        <taxon>Stylosanthes</taxon>
    </lineage>
</organism>
<comment type="caution">
    <text evidence="1">The sequence shown here is derived from an EMBL/GenBank/DDBJ whole genome shotgun (WGS) entry which is preliminary data.</text>
</comment>
<evidence type="ECO:0000313" key="2">
    <source>
        <dbReference type="Proteomes" id="UP001341840"/>
    </source>
</evidence>
<keyword evidence="2" id="KW-1185">Reference proteome</keyword>
<reference evidence="1 2" key="1">
    <citation type="journal article" date="2023" name="Plants (Basel)">
        <title>Bridging the Gap: Combining Genomics and Transcriptomics Approaches to Understand Stylosanthes scabra, an Orphan Legume from the Brazilian Caatinga.</title>
        <authorList>
            <person name="Ferreira-Neto J.R.C."/>
            <person name="da Silva M.D."/>
            <person name="Binneck E."/>
            <person name="de Melo N.F."/>
            <person name="da Silva R.H."/>
            <person name="de Melo A.L.T.M."/>
            <person name="Pandolfi V."/>
            <person name="Bustamante F.O."/>
            <person name="Brasileiro-Vidal A.C."/>
            <person name="Benko-Iseppon A.M."/>
        </authorList>
    </citation>
    <scope>NUCLEOTIDE SEQUENCE [LARGE SCALE GENOMIC DNA]</scope>
    <source>
        <tissue evidence="1">Leaves</tissue>
    </source>
</reference>
<evidence type="ECO:0000313" key="1">
    <source>
        <dbReference type="EMBL" id="MED6115116.1"/>
    </source>
</evidence>